<dbReference type="GO" id="GO:0009253">
    <property type="term" value="P:peptidoglycan catabolic process"/>
    <property type="evidence" value="ECO:0007669"/>
    <property type="project" value="InterPro"/>
</dbReference>
<dbReference type="GO" id="GO:0030288">
    <property type="term" value="C:outer membrane-bounded periplasmic space"/>
    <property type="evidence" value="ECO:0007669"/>
    <property type="project" value="TreeGrafter"/>
</dbReference>
<keyword evidence="2" id="KW-0732">Signal</keyword>
<dbReference type="CDD" id="cd02696">
    <property type="entry name" value="MurNAc-LAA"/>
    <property type="match status" value="1"/>
</dbReference>
<evidence type="ECO:0000313" key="4">
    <source>
        <dbReference type="EMBL" id="TMQ50259.1"/>
    </source>
</evidence>
<evidence type="ECO:0000313" key="5">
    <source>
        <dbReference type="Proteomes" id="UP000320184"/>
    </source>
</evidence>
<reference evidence="4 5" key="1">
    <citation type="journal article" date="2019" name="Nat. Microbiol.">
        <title>Mediterranean grassland soil C-N compound turnover is dependent on rainfall and depth, and is mediated by genomically divergent microorganisms.</title>
        <authorList>
            <person name="Diamond S."/>
            <person name="Andeer P.F."/>
            <person name="Li Z."/>
            <person name="Crits-Christoph A."/>
            <person name="Burstein D."/>
            <person name="Anantharaman K."/>
            <person name="Lane K.R."/>
            <person name="Thomas B.C."/>
            <person name="Pan C."/>
            <person name="Northen T.R."/>
            <person name="Banfield J.F."/>
        </authorList>
    </citation>
    <scope>NUCLEOTIDE SEQUENCE [LARGE SCALE GENOMIC DNA]</scope>
    <source>
        <strain evidence="4">WS_3</strain>
    </source>
</reference>
<dbReference type="GO" id="GO:0008745">
    <property type="term" value="F:N-acetylmuramoyl-L-alanine amidase activity"/>
    <property type="evidence" value="ECO:0007669"/>
    <property type="project" value="InterPro"/>
</dbReference>
<dbReference type="Gene3D" id="3.40.630.40">
    <property type="entry name" value="Zn-dependent exopeptidases"/>
    <property type="match status" value="1"/>
</dbReference>
<evidence type="ECO:0000259" key="3">
    <source>
        <dbReference type="SMART" id="SM00646"/>
    </source>
</evidence>
<feature type="chain" id="PRO_5021859551" evidence="2">
    <location>
        <begin position="25"/>
        <end position="404"/>
    </location>
</feature>
<dbReference type="InterPro" id="IPR050695">
    <property type="entry name" value="N-acetylmuramoyl_amidase_3"/>
</dbReference>
<sequence length="404" mass="43371">MHPRAIAFAVGLAVLAGSFSAASADTPGAQGVVLTGMRSWSAPADTRVVFEFSHTVTAVAPDSGRSRQVVLSLPGELVSRAPSVPGILGVRDGVVDSVEVATTVEGAQLRLFFHDNSRFHVLSLAADENQPFRLVVDVTRPGGDVAEDRRLAGIAATKRKERVRLVAVDPGHGGEDNGARGPGRVLEKNVTLAVGRAVVDELNQMPGIRAALTRDGDYFIPLRERYHIAERMKADLFISIHANSSRRRGRGSGTEVYFLSLRGAADQADADFADLENAADLVGGVPSQAEDDLVNILYDVKRSSALQQSQLLAETLLDHVAADRRLESRGVKQAGFVVLKSVEFPSVLVETAFINNPAEARLLKNPEFQKQMGKQLAIGVRTYFQRAGIGLMTPEADPQEGSVH</sequence>
<dbReference type="PANTHER" id="PTHR30404">
    <property type="entry name" value="N-ACETYLMURAMOYL-L-ALANINE AMIDASE"/>
    <property type="match status" value="1"/>
</dbReference>
<name>A0A538SFV9_UNCEI</name>
<gene>
    <name evidence="4" type="ORF">E6K73_08250</name>
</gene>
<dbReference type="SMART" id="SM00646">
    <property type="entry name" value="Ami_3"/>
    <property type="match status" value="1"/>
</dbReference>
<dbReference type="SUPFAM" id="SSF53187">
    <property type="entry name" value="Zn-dependent exopeptidases"/>
    <property type="match status" value="1"/>
</dbReference>
<dbReference type="PANTHER" id="PTHR30404:SF0">
    <property type="entry name" value="N-ACETYLMURAMOYL-L-ALANINE AMIDASE AMIC"/>
    <property type="match status" value="1"/>
</dbReference>
<dbReference type="InterPro" id="IPR002508">
    <property type="entry name" value="MurNAc-LAA_cat"/>
</dbReference>
<dbReference type="Gene3D" id="2.60.40.3500">
    <property type="match status" value="1"/>
</dbReference>
<organism evidence="4 5">
    <name type="scientific">Eiseniibacteriota bacterium</name>
    <dbReference type="NCBI Taxonomy" id="2212470"/>
    <lineage>
        <taxon>Bacteria</taxon>
        <taxon>Candidatus Eiseniibacteriota</taxon>
    </lineage>
</organism>
<feature type="signal peptide" evidence="2">
    <location>
        <begin position="1"/>
        <end position="24"/>
    </location>
</feature>
<evidence type="ECO:0000256" key="2">
    <source>
        <dbReference type="SAM" id="SignalP"/>
    </source>
</evidence>
<comment type="caution">
    <text evidence="4">The sequence shown here is derived from an EMBL/GenBank/DDBJ whole genome shotgun (WGS) entry which is preliminary data.</text>
</comment>
<dbReference type="Proteomes" id="UP000320184">
    <property type="component" value="Unassembled WGS sequence"/>
</dbReference>
<dbReference type="EMBL" id="VBOT01000103">
    <property type="protein sequence ID" value="TMQ50259.1"/>
    <property type="molecule type" value="Genomic_DNA"/>
</dbReference>
<keyword evidence="1" id="KW-0378">Hydrolase</keyword>
<proteinExistence type="predicted"/>
<feature type="domain" description="MurNAc-LAA" evidence="3">
    <location>
        <begin position="226"/>
        <end position="381"/>
    </location>
</feature>
<accession>A0A538SFV9</accession>
<dbReference type="AlphaFoldDB" id="A0A538SFV9"/>
<evidence type="ECO:0000256" key="1">
    <source>
        <dbReference type="ARBA" id="ARBA00022801"/>
    </source>
</evidence>
<protein>
    <submittedName>
        <fullName evidence="4">N-acetylmuramoyl-L-alanine amidase</fullName>
    </submittedName>
</protein>
<dbReference type="Pfam" id="PF01520">
    <property type="entry name" value="Amidase_3"/>
    <property type="match status" value="1"/>
</dbReference>